<feature type="domain" description="DUF6570" evidence="2">
    <location>
        <begin position="194"/>
        <end position="278"/>
    </location>
</feature>
<proteinExistence type="predicted"/>
<evidence type="ECO:0000313" key="3">
    <source>
        <dbReference type="EMBL" id="KAK4025195.1"/>
    </source>
</evidence>
<evidence type="ECO:0000259" key="2">
    <source>
        <dbReference type="Pfam" id="PF20209"/>
    </source>
</evidence>
<evidence type="ECO:0000256" key="1">
    <source>
        <dbReference type="SAM" id="MobiDB-lite"/>
    </source>
</evidence>
<reference evidence="3 4" key="1">
    <citation type="journal article" date="2023" name="Nucleic Acids Res.">
        <title>The hologenome of Daphnia magna reveals possible DNA methylation and microbiome-mediated evolution of the host genome.</title>
        <authorList>
            <person name="Chaturvedi A."/>
            <person name="Li X."/>
            <person name="Dhandapani V."/>
            <person name="Marshall H."/>
            <person name="Kissane S."/>
            <person name="Cuenca-Cambronero M."/>
            <person name="Asole G."/>
            <person name="Calvet F."/>
            <person name="Ruiz-Romero M."/>
            <person name="Marangio P."/>
            <person name="Guigo R."/>
            <person name="Rago D."/>
            <person name="Mirbahai L."/>
            <person name="Eastwood N."/>
            <person name="Colbourne J.K."/>
            <person name="Zhou J."/>
            <person name="Mallon E."/>
            <person name="Orsini L."/>
        </authorList>
    </citation>
    <scope>NUCLEOTIDE SEQUENCE [LARGE SCALE GENOMIC DNA]</scope>
    <source>
        <strain evidence="3">LRV0_1</strain>
    </source>
</reference>
<comment type="caution">
    <text evidence="3">The sequence shown here is derived from an EMBL/GenBank/DDBJ whole genome shotgun (WGS) entry which is preliminary data.</text>
</comment>
<accession>A0ABR0AJF7</accession>
<keyword evidence="4" id="KW-1185">Reference proteome</keyword>
<dbReference type="Pfam" id="PF20209">
    <property type="entry name" value="DUF6570"/>
    <property type="match status" value="1"/>
</dbReference>
<gene>
    <name evidence="3" type="ORF">OUZ56_014269</name>
</gene>
<organism evidence="3 4">
    <name type="scientific">Daphnia magna</name>
    <dbReference type="NCBI Taxonomy" id="35525"/>
    <lineage>
        <taxon>Eukaryota</taxon>
        <taxon>Metazoa</taxon>
        <taxon>Ecdysozoa</taxon>
        <taxon>Arthropoda</taxon>
        <taxon>Crustacea</taxon>
        <taxon>Branchiopoda</taxon>
        <taxon>Diplostraca</taxon>
        <taxon>Cladocera</taxon>
        <taxon>Anomopoda</taxon>
        <taxon>Daphniidae</taxon>
        <taxon>Daphnia</taxon>
    </lineage>
</organism>
<sequence length="340" mass="36845">MECATEEVCKLASAAGCMVDKRPSIQLSKPEGVCLSAFRPHKGLPVQVTQRTGGDCTDFPILAGAALVSHNSGDGANISFMLPPDRHTLLFLLGFQGGPRRRNEELTECLKNSSGDTVRGVSVEINQDDTVKDGLSKKMMSKGLRESLSIVPHLKKTKRLSAKNQSAEEHQIAKIPDHNQHICSRPHEKDVPNWNTAVEKHLIALVRLYITEVKLVAPLGDSITATGSSSLIGNIICFPRDGPKAAATRLLNPETFPWMDDILDTVVVTFIGPDKQLTDNQSINVERTLGCDIAGVRMHPSNDANSSPEENENLESSTILLPSKEAILTPILVTDSAGMD</sequence>
<dbReference type="Proteomes" id="UP001234178">
    <property type="component" value="Unassembled WGS sequence"/>
</dbReference>
<evidence type="ECO:0000313" key="4">
    <source>
        <dbReference type="Proteomes" id="UP001234178"/>
    </source>
</evidence>
<dbReference type="EMBL" id="JAOYFB010000038">
    <property type="protein sequence ID" value="KAK4025195.1"/>
    <property type="molecule type" value="Genomic_DNA"/>
</dbReference>
<name>A0ABR0AJF7_9CRUS</name>
<feature type="region of interest" description="Disordered" evidence="1">
    <location>
        <begin position="298"/>
        <end position="317"/>
    </location>
</feature>
<dbReference type="InterPro" id="IPR046700">
    <property type="entry name" value="DUF6570"/>
</dbReference>
<protein>
    <recommendedName>
        <fullName evidence="2">DUF6570 domain-containing protein</fullName>
    </recommendedName>
</protein>